<dbReference type="SMART" id="SM00320">
    <property type="entry name" value="WD40"/>
    <property type="match status" value="4"/>
</dbReference>
<organism evidence="4 5">
    <name type="scientific">Hydnum rufescens UP504</name>
    <dbReference type="NCBI Taxonomy" id="1448309"/>
    <lineage>
        <taxon>Eukaryota</taxon>
        <taxon>Fungi</taxon>
        <taxon>Dikarya</taxon>
        <taxon>Basidiomycota</taxon>
        <taxon>Agaricomycotina</taxon>
        <taxon>Agaricomycetes</taxon>
        <taxon>Cantharellales</taxon>
        <taxon>Hydnaceae</taxon>
        <taxon>Hydnum</taxon>
    </lineage>
</organism>
<evidence type="ECO:0008006" key="6">
    <source>
        <dbReference type="Google" id="ProtNLM"/>
    </source>
</evidence>
<dbReference type="GO" id="GO:0005634">
    <property type="term" value="C:nucleus"/>
    <property type="evidence" value="ECO:0007669"/>
    <property type="project" value="TreeGrafter"/>
</dbReference>
<evidence type="ECO:0000313" key="4">
    <source>
        <dbReference type="EMBL" id="KAF9519793.1"/>
    </source>
</evidence>
<comment type="caution">
    <text evidence="4">The sequence shown here is derived from an EMBL/GenBank/DDBJ whole genome shotgun (WGS) entry which is preliminary data.</text>
</comment>
<evidence type="ECO:0000256" key="2">
    <source>
        <dbReference type="ARBA" id="ARBA00022737"/>
    </source>
</evidence>
<feature type="region of interest" description="Disordered" evidence="3">
    <location>
        <begin position="54"/>
        <end position="147"/>
    </location>
</feature>
<protein>
    <recommendedName>
        <fullName evidence="6">WD40 repeat-like protein</fullName>
    </recommendedName>
</protein>
<dbReference type="PANTHER" id="PTHR14107:SF16">
    <property type="entry name" value="AT02583P"/>
    <property type="match status" value="1"/>
</dbReference>
<evidence type="ECO:0000256" key="3">
    <source>
        <dbReference type="SAM" id="MobiDB-lite"/>
    </source>
</evidence>
<dbReference type="GO" id="GO:0051286">
    <property type="term" value="C:cell tip"/>
    <property type="evidence" value="ECO:0007669"/>
    <property type="project" value="TreeGrafter"/>
</dbReference>
<dbReference type="OrthoDB" id="3367at2759"/>
<dbReference type="InterPro" id="IPR015943">
    <property type="entry name" value="WD40/YVTN_repeat-like_dom_sf"/>
</dbReference>
<feature type="compositionally biased region" description="Basic and acidic residues" evidence="3">
    <location>
        <begin position="66"/>
        <end position="87"/>
    </location>
</feature>
<dbReference type="SUPFAM" id="SSF50978">
    <property type="entry name" value="WD40 repeat-like"/>
    <property type="match status" value="1"/>
</dbReference>
<keyword evidence="2" id="KW-0677">Repeat</keyword>
<dbReference type="AlphaFoldDB" id="A0A9P6B8N4"/>
<dbReference type="PANTHER" id="PTHR14107">
    <property type="entry name" value="WD REPEAT PROTEIN"/>
    <property type="match status" value="1"/>
</dbReference>
<dbReference type="InterPro" id="IPR051362">
    <property type="entry name" value="WD_repeat_creC_regulators"/>
</dbReference>
<proteinExistence type="predicted"/>
<dbReference type="GO" id="GO:0032153">
    <property type="term" value="C:cell division site"/>
    <property type="evidence" value="ECO:0007669"/>
    <property type="project" value="TreeGrafter"/>
</dbReference>
<dbReference type="Pfam" id="PF00400">
    <property type="entry name" value="WD40"/>
    <property type="match status" value="2"/>
</dbReference>
<dbReference type="Gene3D" id="2.130.10.10">
    <property type="entry name" value="YVTN repeat-like/Quinoprotein amine dehydrogenase"/>
    <property type="match status" value="1"/>
</dbReference>
<feature type="compositionally biased region" description="Basic residues" evidence="3">
    <location>
        <begin position="132"/>
        <end position="141"/>
    </location>
</feature>
<sequence>MDNETSFVAPEGMYTMVEEHRPPPLHVHLPSTLPLYPTRLSTVIVKFPTPKIPSAGFTALLGGGGKGKEIDRREKKGLPTNGAHEDSQSSSEQGEEVSADPGDPDREKGTSTIPPPTSLFSPGPESGLSTKKSTRRPRHNIRTTSSSFVTRLQTTENLNKHLSLKSGDVTFLFYNFAKGFFWTELGTKAKDPLARITFAAHPTCHAVNVATASYLSLDVVIGFNTGDLIWFDPLSSRYVRLNKGGCIISSPCTAIHWVPSSRNLFLVSHADGTIIVYDKEREDSPFIPRNPGPDPGVAFTSTGPHVMTTEAVVNGNAPNPNLGSSRDSKPGEYTGWLPLDGILVTPGPSGFIGGVLSMGVSGKERALKNPVSHWRVSRKSIQCFAFSPDVRHVAVGGEDSCLRVIDVVSENHYEDRLIDTYAAYFGSITCLSWSPDGRYILVNHPSLSMSPAGGQDDLLTIFAPFEQRVVARCQGHSSFVAGICFDEPRCNGRTYRFASVGEDNKLVLWDFSGGALHRPKVHGGSHHPRMSLSSTISLAQRRQPGDHSAPHLVSSSKEGPGVALKVTRFHPAPSRNEVAVLQPVLTKSIEGDLLSSLLYLPSGLFSITRAGLMKFWARPTPIRDQRQLRLRERERELEKKLEAVSVP</sequence>
<reference evidence="4" key="1">
    <citation type="journal article" date="2020" name="Nat. Commun.">
        <title>Large-scale genome sequencing of mycorrhizal fungi provides insights into the early evolution of symbiotic traits.</title>
        <authorList>
            <person name="Miyauchi S."/>
            <person name="Kiss E."/>
            <person name="Kuo A."/>
            <person name="Drula E."/>
            <person name="Kohler A."/>
            <person name="Sanchez-Garcia M."/>
            <person name="Morin E."/>
            <person name="Andreopoulos B."/>
            <person name="Barry K.W."/>
            <person name="Bonito G."/>
            <person name="Buee M."/>
            <person name="Carver A."/>
            <person name="Chen C."/>
            <person name="Cichocki N."/>
            <person name="Clum A."/>
            <person name="Culley D."/>
            <person name="Crous P.W."/>
            <person name="Fauchery L."/>
            <person name="Girlanda M."/>
            <person name="Hayes R.D."/>
            <person name="Keri Z."/>
            <person name="LaButti K."/>
            <person name="Lipzen A."/>
            <person name="Lombard V."/>
            <person name="Magnuson J."/>
            <person name="Maillard F."/>
            <person name="Murat C."/>
            <person name="Nolan M."/>
            <person name="Ohm R.A."/>
            <person name="Pangilinan J."/>
            <person name="Pereira M.F."/>
            <person name="Perotto S."/>
            <person name="Peter M."/>
            <person name="Pfister S."/>
            <person name="Riley R."/>
            <person name="Sitrit Y."/>
            <person name="Stielow J.B."/>
            <person name="Szollosi G."/>
            <person name="Zifcakova L."/>
            <person name="Stursova M."/>
            <person name="Spatafora J.W."/>
            <person name="Tedersoo L."/>
            <person name="Vaario L.M."/>
            <person name="Yamada A."/>
            <person name="Yan M."/>
            <person name="Wang P."/>
            <person name="Xu J."/>
            <person name="Bruns T."/>
            <person name="Baldrian P."/>
            <person name="Vilgalys R."/>
            <person name="Dunand C."/>
            <person name="Henrissat B."/>
            <person name="Grigoriev I.V."/>
            <person name="Hibbett D."/>
            <person name="Nagy L.G."/>
            <person name="Martin F.M."/>
        </authorList>
    </citation>
    <scope>NUCLEOTIDE SEQUENCE</scope>
    <source>
        <strain evidence="4">UP504</strain>
    </source>
</reference>
<dbReference type="InterPro" id="IPR036322">
    <property type="entry name" value="WD40_repeat_dom_sf"/>
</dbReference>
<accession>A0A9P6B8N4</accession>
<keyword evidence="5" id="KW-1185">Reference proteome</keyword>
<dbReference type="Proteomes" id="UP000886523">
    <property type="component" value="Unassembled WGS sequence"/>
</dbReference>
<keyword evidence="1" id="KW-0853">WD repeat</keyword>
<evidence type="ECO:0000313" key="5">
    <source>
        <dbReference type="Proteomes" id="UP000886523"/>
    </source>
</evidence>
<dbReference type="InterPro" id="IPR001680">
    <property type="entry name" value="WD40_rpt"/>
</dbReference>
<evidence type="ECO:0000256" key="1">
    <source>
        <dbReference type="ARBA" id="ARBA00022574"/>
    </source>
</evidence>
<dbReference type="EMBL" id="MU128915">
    <property type="protein sequence ID" value="KAF9519793.1"/>
    <property type="molecule type" value="Genomic_DNA"/>
</dbReference>
<dbReference type="GO" id="GO:0045013">
    <property type="term" value="P:carbon catabolite repression of transcription"/>
    <property type="evidence" value="ECO:0007669"/>
    <property type="project" value="TreeGrafter"/>
</dbReference>
<gene>
    <name evidence="4" type="ORF">BS47DRAFT_1379055</name>
</gene>
<name>A0A9P6B8N4_9AGAM</name>